<feature type="compositionally biased region" description="Low complexity" evidence="1">
    <location>
        <begin position="203"/>
        <end position="224"/>
    </location>
</feature>
<evidence type="ECO:0000256" key="2">
    <source>
        <dbReference type="SAM" id="SignalP"/>
    </source>
</evidence>
<keyword evidence="5" id="KW-1185">Reference proteome</keyword>
<dbReference type="EMBL" id="ADAS02000075">
    <property type="protein sequence ID" value="OAV91800.1"/>
    <property type="molecule type" value="Genomic_DNA"/>
</dbReference>
<reference evidence="3" key="2">
    <citation type="submission" date="2016-05" db="EMBL/GenBank/DDBJ databases">
        <title>Comparative analysis highlights variable genome content of wheat rusts and divergence of the mating loci.</title>
        <authorList>
            <person name="Cuomo C.A."/>
            <person name="Bakkeren G."/>
            <person name="Szabo L."/>
            <person name="Khalil H."/>
            <person name="Joly D."/>
            <person name="Goldberg J."/>
            <person name="Young S."/>
            <person name="Zeng Q."/>
            <person name="Fellers J."/>
        </authorList>
    </citation>
    <scope>NUCLEOTIDE SEQUENCE [LARGE SCALE GENOMIC DNA]</scope>
    <source>
        <strain evidence="3">1-1 BBBD Race 1</strain>
    </source>
</reference>
<evidence type="ECO:0000256" key="1">
    <source>
        <dbReference type="SAM" id="MobiDB-lite"/>
    </source>
</evidence>
<keyword evidence="2" id="KW-0732">Signal</keyword>
<reference evidence="4 5" key="3">
    <citation type="journal article" date="2017" name="G3 (Bethesda)">
        <title>Comparative analysis highlights variable genome content of wheat rusts and divergence of the mating loci.</title>
        <authorList>
            <person name="Cuomo C.A."/>
            <person name="Bakkeren G."/>
            <person name="Khalil H.B."/>
            <person name="Panwar V."/>
            <person name="Joly D."/>
            <person name="Linning R."/>
            <person name="Sakthikumar S."/>
            <person name="Song X."/>
            <person name="Adiconis X."/>
            <person name="Fan L."/>
            <person name="Goldberg J.M."/>
            <person name="Levin J.Z."/>
            <person name="Young S."/>
            <person name="Zeng Q."/>
            <person name="Anikster Y."/>
            <person name="Bruce M."/>
            <person name="Wang M."/>
            <person name="Yin C."/>
            <person name="McCallum B."/>
            <person name="Szabo L.J."/>
            <person name="Hulbert S."/>
            <person name="Chen X."/>
            <person name="Fellers J.P."/>
        </authorList>
    </citation>
    <scope>NUCLEOTIDE SEQUENCE</scope>
    <source>
        <strain evidence="5">Isolate 1-1 / race 1 (BBBD)</strain>
        <strain evidence="4">isolate 1-1 / race 1 (BBBD)</strain>
    </source>
</reference>
<reference evidence="3" key="1">
    <citation type="submission" date="2009-11" db="EMBL/GenBank/DDBJ databases">
        <authorList>
            <consortium name="The Broad Institute Genome Sequencing Platform"/>
            <person name="Ward D."/>
            <person name="Feldgarden M."/>
            <person name="Earl A."/>
            <person name="Young S.K."/>
            <person name="Zeng Q."/>
            <person name="Koehrsen M."/>
            <person name="Alvarado L."/>
            <person name="Berlin A."/>
            <person name="Bochicchio J."/>
            <person name="Borenstein D."/>
            <person name="Chapman S.B."/>
            <person name="Chen Z."/>
            <person name="Engels R."/>
            <person name="Freedman E."/>
            <person name="Gellesch M."/>
            <person name="Goldberg J."/>
            <person name="Griggs A."/>
            <person name="Gujja S."/>
            <person name="Heilman E."/>
            <person name="Heiman D."/>
            <person name="Hepburn T."/>
            <person name="Howarth C."/>
            <person name="Jen D."/>
            <person name="Larson L."/>
            <person name="Lewis B."/>
            <person name="Mehta T."/>
            <person name="Park D."/>
            <person name="Pearson M."/>
            <person name="Roberts A."/>
            <person name="Saif S."/>
            <person name="Shea T."/>
            <person name="Shenoy N."/>
            <person name="Sisk P."/>
            <person name="Stolte C."/>
            <person name="Sykes S."/>
            <person name="Thomson T."/>
            <person name="Walk T."/>
            <person name="White J."/>
            <person name="Yandava C."/>
            <person name="Izard J."/>
            <person name="Baranova O.V."/>
            <person name="Blanton J.M."/>
            <person name="Tanner A.C."/>
            <person name="Dewhirst F.E."/>
            <person name="Haas B."/>
            <person name="Nusbaum C."/>
            <person name="Birren B."/>
        </authorList>
    </citation>
    <scope>NUCLEOTIDE SEQUENCE [LARGE SCALE GENOMIC DNA]</scope>
    <source>
        <strain evidence="3">1-1 BBBD Race 1</strain>
    </source>
</reference>
<name>A0A180GGI1_PUCT1</name>
<sequence>MGTPNYHSGNFMHFSMICLLLNLAIWPAGCPLVPGPVEAPNVSCHAKVNRDPLNGHLIEDKPCQVDAAIISSFLDVLDDDKLEPGEASPRRISNALVEKPQSPSKAPNNWANQNWETPKNLNLDEKPKKLVPSVTHLISNPLRRSHPRMSGVTSQLKAAPLEILPSAQAAPETSPAVRATPEVSPAPAPPAQLAARVPPPARAVPAMSSVPPQAQGTTGVTGATSRARCITKVTRLPPPAREPPPLPTLMAKVPPPAQKAPQPPVKPMQVFQNQN</sequence>
<protein>
    <submittedName>
        <fullName evidence="3 4">Uncharacterized protein</fullName>
    </submittedName>
</protein>
<feature type="region of interest" description="Disordered" evidence="1">
    <location>
        <begin position="168"/>
        <end position="275"/>
    </location>
</feature>
<dbReference type="EnsemblFungi" id="PTTG_03725-t43_1">
    <property type="protein sequence ID" value="PTTG_03725-t43_1-p1"/>
    <property type="gene ID" value="PTTG_03725"/>
</dbReference>
<feature type="chain" id="PRO_5008109890" evidence="2">
    <location>
        <begin position="31"/>
        <end position="275"/>
    </location>
</feature>
<evidence type="ECO:0000313" key="5">
    <source>
        <dbReference type="Proteomes" id="UP000005240"/>
    </source>
</evidence>
<feature type="signal peptide" evidence="2">
    <location>
        <begin position="1"/>
        <end position="30"/>
    </location>
</feature>
<evidence type="ECO:0000313" key="4">
    <source>
        <dbReference type="EnsemblFungi" id="PTTG_03725-t43_1-p1"/>
    </source>
</evidence>
<feature type="compositionally biased region" description="Pro residues" evidence="1">
    <location>
        <begin position="236"/>
        <end position="266"/>
    </location>
</feature>
<gene>
    <name evidence="3" type="ORF">PTTG_03725</name>
</gene>
<proteinExistence type="predicted"/>
<evidence type="ECO:0000313" key="3">
    <source>
        <dbReference type="EMBL" id="OAV91800.1"/>
    </source>
</evidence>
<accession>A0A180GGI1</accession>
<feature type="non-terminal residue" evidence="3">
    <location>
        <position position="275"/>
    </location>
</feature>
<dbReference type="AlphaFoldDB" id="A0A180GGI1"/>
<feature type="region of interest" description="Disordered" evidence="1">
    <location>
        <begin position="80"/>
        <end position="126"/>
    </location>
</feature>
<reference evidence="4" key="4">
    <citation type="submission" date="2025-05" db="UniProtKB">
        <authorList>
            <consortium name="EnsemblFungi"/>
        </authorList>
    </citation>
    <scope>IDENTIFICATION</scope>
    <source>
        <strain evidence="4">isolate 1-1 / race 1 (BBBD)</strain>
    </source>
</reference>
<dbReference type="Proteomes" id="UP000005240">
    <property type="component" value="Unassembled WGS sequence"/>
</dbReference>
<organism evidence="3">
    <name type="scientific">Puccinia triticina (isolate 1-1 / race 1 (BBBD))</name>
    <name type="common">Brown leaf rust fungus</name>
    <dbReference type="NCBI Taxonomy" id="630390"/>
    <lineage>
        <taxon>Eukaryota</taxon>
        <taxon>Fungi</taxon>
        <taxon>Dikarya</taxon>
        <taxon>Basidiomycota</taxon>
        <taxon>Pucciniomycotina</taxon>
        <taxon>Pucciniomycetes</taxon>
        <taxon>Pucciniales</taxon>
        <taxon>Pucciniaceae</taxon>
        <taxon>Puccinia</taxon>
    </lineage>
</organism>
<dbReference type="VEuPathDB" id="FungiDB:PTTG_03725"/>
<feature type="compositionally biased region" description="Polar residues" evidence="1">
    <location>
        <begin position="101"/>
        <end position="120"/>
    </location>
</feature>